<dbReference type="Pfam" id="PF04124">
    <property type="entry name" value="Dor1"/>
    <property type="match status" value="1"/>
</dbReference>
<evidence type="ECO:0000256" key="8">
    <source>
        <dbReference type="ARBA" id="ARBA00031347"/>
    </source>
</evidence>
<evidence type="ECO:0000256" key="2">
    <source>
        <dbReference type="ARBA" id="ARBA00006419"/>
    </source>
</evidence>
<dbReference type="InterPro" id="IPR007255">
    <property type="entry name" value="COG8"/>
</dbReference>
<evidence type="ECO:0000256" key="5">
    <source>
        <dbReference type="ARBA" id="ARBA00022927"/>
    </source>
</evidence>
<keyword evidence="6" id="KW-0333">Golgi apparatus</keyword>
<protein>
    <recommendedName>
        <fullName evidence="3">Conserved oligomeric Golgi complex subunit 8</fullName>
    </recommendedName>
    <alternativeName>
        <fullName evidence="8">Component of oligomeric Golgi complex 8</fullName>
    </alternativeName>
</protein>
<keyword evidence="4" id="KW-0813">Transport</keyword>
<proteinExistence type="inferred from homology"/>
<evidence type="ECO:0000313" key="9">
    <source>
        <dbReference type="EMBL" id="TYJ32557.1"/>
    </source>
</evidence>
<evidence type="ECO:0000313" key="10">
    <source>
        <dbReference type="Proteomes" id="UP000323597"/>
    </source>
</evidence>
<dbReference type="PANTHER" id="PTHR21311:SF0">
    <property type="entry name" value="CONSERVED OLIGOMERIC GOLGI COMPLEX SUBUNIT 8"/>
    <property type="match status" value="1"/>
</dbReference>
<name>A0A5D2Z173_GOSMU</name>
<keyword evidence="7" id="KW-0472">Membrane</keyword>
<dbReference type="GO" id="GO:0017119">
    <property type="term" value="C:Golgi transport complex"/>
    <property type="evidence" value="ECO:0007669"/>
    <property type="project" value="InterPro"/>
</dbReference>
<dbReference type="GO" id="GO:0006891">
    <property type="term" value="P:intra-Golgi vesicle-mediated transport"/>
    <property type="evidence" value="ECO:0007669"/>
    <property type="project" value="TreeGrafter"/>
</dbReference>
<comment type="similarity">
    <text evidence="2">Belongs to the COG8 family.</text>
</comment>
<accession>A0A5D2Z173</accession>
<dbReference type="AlphaFoldDB" id="A0A5D2Z173"/>
<evidence type="ECO:0000256" key="4">
    <source>
        <dbReference type="ARBA" id="ARBA00022448"/>
    </source>
</evidence>
<evidence type="ECO:0000256" key="7">
    <source>
        <dbReference type="ARBA" id="ARBA00023136"/>
    </source>
</evidence>
<evidence type="ECO:0000256" key="6">
    <source>
        <dbReference type="ARBA" id="ARBA00023034"/>
    </source>
</evidence>
<dbReference type="GO" id="GO:0015031">
    <property type="term" value="P:protein transport"/>
    <property type="evidence" value="ECO:0007669"/>
    <property type="project" value="UniProtKB-KW"/>
</dbReference>
<keyword evidence="5" id="KW-0653">Protein transport</keyword>
<keyword evidence="10" id="KW-1185">Reference proteome</keyword>
<evidence type="ECO:0000256" key="1">
    <source>
        <dbReference type="ARBA" id="ARBA00004395"/>
    </source>
</evidence>
<dbReference type="GO" id="GO:0000139">
    <property type="term" value="C:Golgi membrane"/>
    <property type="evidence" value="ECO:0007669"/>
    <property type="project" value="UniProtKB-SubCell"/>
</dbReference>
<comment type="subcellular location">
    <subcellularLocation>
        <location evidence="1">Golgi apparatus membrane</location>
        <topology evidence="1">Peripheral membrane protein</topology>
    </subcellularLocation>
</comment>
<evidence type="ECO:0000256" key="3">
    <source>
        <dbReference type="ARBA" id="ARBA00020983"/>
    </source>
</evidence>
<dbReference type="EMBL" id="CM017640">
    <property type="protein sequence ID" value="TYJ32557.1"/>
    <property type="molecule type" value="Genomic_DNA"/>
</dbReference>
<organism evidence="9 10">
    <name type="scientific">Gossypium mustelinum</name>
    <name type="common">Cotton</name>
    <name type="synonym">Gossypium caicoense</name>
    <dbReference type="NCBI Taxonomy" id="34275"/>
    <lineage>
        <taxon>Eukaryota</taxon>
        <taxon>Viridiplantae</taxon>
        <taxon>Streptophyta</taxon>
        <taxon>Embryophyta</taxon>
        <taxon>Tracheophyta</taxon>
        <taxon>Spermatophyta</taxon>
        <taxon>Magnoliopsida</taxon>
        <taxon>eudicotyledons</taxon>
        <taxon>Gunneridae</taxon>
        <taxon>Pentapetalae</taxon>
        <taxon>rosids</taxon>
        <taxon>malvids</taxon>
        <taxon>Malvales</taxon>
        <taxon>Malvaceae</taxon>
        <taxon>Malvoideae</taxon>
        <taxon>Gossypium</taxon>
    </lineage>
</organism>
<gene>
    <name evidence="9" type="ORF">E1A91_A05G043500v1</name>
</gene>
<dbReference type="Proteomes" id="UP000323597">
    <property type="component" value="Chromosome A05"/>
</dbReference>
<sequence length="105" mass="11551">MVMEPQNGDIAVSLSASVASAMACLLPLASVSQQPYLSELLSFTLDRLHKEPELLRVDTERIQRQMLEVAVGNYRAFISAADALVAIKEEVSSINKHLESMMCTK</sequence>
<reference evidence="9 10" key="1">
    <citation type="submission" date="2019-07" db="EMBL/GenBank/DDBJ databases">
        <title>WGS assembly of Gossypium mustelinum.</title>
        <authorList>
            <person name="Chen Z.J."/>
            <person name="Sreedasyam A."/>
            <person name="Ando A."/>
            <person name="Song Q."/>
            <person name="De L."/>
            <person name="Hulse-Kemp A."/>
            <person name="Ding M."/>
            <person name="Ye W."/>
            <person name="Kirkbride R."/>
            <person name="Jenkins J."/>
            <person name="Plott C."/>
            <person name="Lovell J."/>
            <person name="Lin Y.-M."/>
            <person name="Vaughn R."/>
            <person name="Liu B."/>
            <person name="Li W."/>
            <person name="Simpson S."/>
            <person name="Scheffler B."/>
            <person name="Saski C."/>
            <person name="Grover C."/>
            <person name="Hu G."/>
            <person name="Conover J."/>
            <person name="Carlson J."/>
            <person name="Shu S."/>
            <person name="Boston L."/>
            <person name="Williams M."/>
            <person name="Peterson D."/>
            <person name="Mcgee K."/>
            <person name="Jones D."/>
            <person name="Wendel J."/>
            <person name="Stelly D."/>
            <person name="Grimwood J."/>
            <person name="Schmutz J."/>
        </authorList>
    </citation>
    <scope>NUCLEOTIDE SEQUENCE [LARGE SCALE GENOMIC DNA]</scope>
    <source>
        <strain evidence="9">1408120.09</strain>
    </source>
</reference>
<dbReference type="PANTHER" id="PTHR21311">
    <property type="entry name" value="CONSERVED OLIGOMERIC GOLGI COMPLEX COMPONENT 8"/>
    <property type="match status" value="1"/>
</dbReference>